<dbReference type="InterPro" id="IPR051450">
    <property type="entry name" value="Gfo/Idh/MocA_Oxidoreductases"/>
</dbReference>
<dbReference type="InterPro" id="IPR000683">
    <property type="entry name" value="Gfo/Idh/MocA-like_OxRdtase_N"/>
</dbReference>
<evidence type="ECO:0000313" key="2">
    <source>
        <dbReference type="EMBL" id="SFQ31807.1"/>
    </source>
</evidence>
<dbReference type="InterPro" id="IPR036291">
    <property type="entry name" value="NAD(P)-bd_dom_sf"/>
</dbReference>
<dbReference type="EMBL" id="FOXD01000028">
    <property type="protein sequence ID" value="SFQ31807.1"/>
    <property type="molecule type" value="Genomic_DNA"/>
</dbReference>
<dbReference type="GO" id="GO:0000166">
    <property type="term" value="F:nucleotide binding"/>
    <property type="evidence" value="ECO:0007669"/>
    <property type="project" value="InterPro"/>
</dbReference>
<dbReference type="STRING" id="1884432.SAMN05518683_12833"/>
<reference evidence="3" key="1">
    <citation type="submission" date="2016-10" db="EMBL/GenBank/DDBJ databases">
        <authorList>
            <person name="Varghese N."/>
            <person name="Submissions S."/>
        </authorList>
    </citation>
    <scope>NUCLEOTIDE SEQUENCE [LARGE SCALE GENOMIC DNA]</scope>
    <source>
        <strain evidence="3">S7</strain>
    </source>
</reference>
<dbReference type="SUPFAM" id="SSF51735">
    <property type="entry name" value="NAD(P)-binding Rossmann-fold domains"/>
    <property type="match status" value="1"/>
</dbReference>
<evidence type="ECO:0000259" key="1">
    <source>
        <dbReference type="Pfam" id="PF01408"/>
    </source>
</evidence>
<sequence>MKVGVVGAGNMGENHIRTYKSLSDSCRLAGIYDANEKRNQQMAQNYNVPPFYSLEELLEEVDAVSITVPTPFHYDVGLRCIENKVHMLMEKPITSTIQEAQTLVKKAGEQDLILQVGHIELFNPVIQTLKKEIQDQNVIAVDTHRMSPYHSKFKDIDVVHDLMIHDLYIINELMEDELKEFYTVGQLMETSPKHAIVIAEFKQGVVAQVTASLQSNKMIRTVQVLTEKAYFTADLLRNEINITRTDKPKTKDFPSTVTRTIQIPPFYQPLTFQLKEFISCIKNNTQPLVSGTDGIKSLTISSEISEAIKKQKGNRNS</sequence>
<dbReference type="Proteomes" id="UP000198892">
    <property type="component" value="Unassembled WGS sequence"/>
</dbReference>
<dbReference type="Gene3D" id="3.30.360.10">
    <property type="entry name" value="Dihydrodipicolinate Reductase, domain 2"/>
    <property type="match status" value="1"/>
</dbReference>
<dbReference type="Gene3D" id="3.40.50.720">
    <property type="entry name" value="NAD(P)-binding Rossmann-like Domain"/>
    <property type="match status" value="1"/>
</dbReference>
<dbReference type="SUPFAM" id="SSF55347">
    <property type="entry name" value="Glyceraldehyde-3-phosphate dehydrogenase-like, C-terminal domain"/>
    <property type="match status" value="1"/>
</dbReference>
<dbReference type="PANTHER" id="PTHR43377:SF1">
    <property type="entry name" value="BILIVERDIN REDUCTASE A"/>
    <property type="match status" value="1"/>
</dbReference>
<gene>
    <name evidence="2" type="ORF">SAMN05518683_12833</name>
</gene>
<organism evidence="2 3">
    <name type="scientific">Salibacterium halotolerans</name>
    <dbReference type="NCBI Taxonomy" id="1884432"/>
    <lineage>
        <taxon>Bacteria</taxon>
        <taxon>Bacillati</taxon>
        <taxon>Bacillota</taxon>
        <taxon>Bacilli</taxon>
        <taxon>Bacillales</taxon>
        <taxon>Bacillaceae</taxon>
    </lineage>
</organism>
<accession>A0A1I5XJE0</accession>
<feature type="domain" description="Gfo/Idh/MocA-like oxidoreductase N-terminal" evidence="1">
    <location>
        <begin position="1"/>
        <end position="118"/>
    </location>
</feature>
<dbReference type="RefSeq" id="WP_170841196.1">
    <property type="nucleotide sequence ID" value="NZ_FOXD01000028.1"/>
</dbReference>
<protein>
    <submittedName>
        <fullName evidence="2">Virulence factor</fullName>
    </submittedName>
</protein>
<name>A0A1I5XJE0_9BACI</name>
<dbReference type="PANTHER" id="PTHR43377">
    <property type="entry name" value="BILIVERDIN REDUCTASE A"/>
    <property type="match status" value="1"/>
</dbReference>
<dbReference type="AlphaFoldDB" id="A0A1I5XJE0"/>
<evidence type="ECO:0000313" key="3">
    <source>
        <dbReference type="Proteomes" id="UP000198892"/>
    </source>
</evidence>
<keyword evidence="3" id="KW-1185">Reference proteome</keyword>
<dbReference type="Pfam" id="PF01408">
    <property type="entry name" value="GFO_IDH_MocA"/>
    <property type="match status" value="1"/>
</dbReference>
<proteinExistence type="predicted"/>